<name>A0A2H1IUE4_9MICO</name>
<gene>
    <name evidence="1" type="ORF">BANT10_01297</name>
</gene>
<evidence type="ECO:0000313" key="1">
    <source>
        <dbReference type="EMBL" id="SMX78847.1"/>
    </source>
</evidence>
<sequence>MQLLNSVVVPASMVSLGEGEGLADGGRTSSWAAKIEYLVGVVLSIDPSGEADTPRVITERVLQLVSAIFEADSARMITEELSNANGDEPERELLLQQLKMEYQSDRMPGYAVHLQRVDDEVFARHRDYYLKALGFCPADVIRITRKHARWANESLNSALFDMANLHNNADIDPEAAALPLRQAFDAPTLWEPDVVAEHSGVSVEQVRAILDFFATNLHCQPDFRLPGDKNIARTHPVVELDDGRYLVPDPWAMSAVLHNRLAVQQRLGYDPAKYHKHRQDAHERLILNSLQSVYGEHACGSRHYLSPSGEGGEIDTLVVSEWPLVIEGKAISLTEAGRQGKARRVETKLAEILGKALGQTNRALSYILEEEGREFSPKPSSRAEKLLPDAVSGGTAVVVTFERMDPLAFSGTDVLDSVRRPTWIVSLTDMFMVADVLKTPGEFSHYAKTRGGMVGSKTMAASEADLLGAYLADRLRIIDQPSLNEFDRVIIGYSADELNEFYTSRELGLAAEKPGTGVPADVTDALARTTHAPGWTHCVDTVMLAQPTAWKKWKRFRNRHRRGGTFTYGDLSLAVVAHGEPSINCTAASITLHVPARR</sequence>
<keyword evidence="2" id="KW-1185">Reference proteome</keyword>
<accession>A0A2H1IUE4</accession>
<evidence type="ECO:0000313" key="2">
    <source>
        <dbReference type="Proteomes" id="UP000234342"/>
    </source>
</evidence>
<protein>
    <submittedName>
        <fullName evidence="1">Uncharacterized protein</fullName>
    </submittedName>
</protein>
<dbReference type="Proteomes" id="UP000234342">
    <property type="component" value="Unassembled WGS sequence"/>
</dbReference>
<dbReference type="EMBL" id="FXZE01000004">
    <property type="protein sequence ID" value="SMX78847.1"/>
    <property type="molecule type" value="Genomic_DNA"/>
</dbReference>
<proteinExistence type="predicted"/>
<dbReference type="AlphaFoldDB" id="A0A2H1IUE4"/>
<organism evidence="1 2">
    <name type="scientific">Brevibacterium antiquum</name>
    <dbReference type="NCBI Taxonomy" id="234835"/>
    <lineage>
        <taxon>Bacteria</taxon>
        <taxon>Bacillati</taxon>
        <taxon>Actinomycetota</taxon>
        <taxon>Actinomycetes</taxon>
        <taxon>Micrococcales</taxon>
        <taxon>Brevibacteriaceae</taxon>
        <taxon>Brevibacterium</taxon>
    </lineage>
</organism>
<reference evidence="2" key="1">
    <citation type="submission" date="2017-03" db="EMBL/GenBank/DDBJ databases">
        <authorList>
            <person name="Monnet C."/>
        </authorList>
    </citation>
    <scope>NUCLEOTIDE SEQUENCE [LARGE SCALE GENOMIC DNA]</scope>
    <source>
        <strain evidence="2">P10</strain>
    </source>
</reference>